<organism evidence="2 3">
    <name type="scientific">Brooklawnia propionicigenes</name>
    <dbReference type="NCBI Taxonomy" id="3041175"/>
    <lineage>
        <taxon>Bacteria</taxon>
        <taxon>Bacillati</taxon>
        <taxon>Actinomycetota</taxon>
        <taxon>Actinomycetes</taxon>
        <taxon>Propionibacteriales</taxon>
        <taxon>Propionibacteriaceae</taxon>
        <taxon>Brooklawnia</taxon>
    </lineage>
</organism>
<evidence type="ECO:0000313" key="3">
    <source>
        <dbReference type="Proteomes" id="UP001431656"/>
    </source>
</evidence>
<dbReference type="AlphaFoldDB" id="A0AAN0MG60"/>
<dbReference type="EMBL" id="AP028056">
    <property type="protein sequence ID" value="BEH02068.1"/>
    <property type="molecule type" value="Genomic_DNA"/>
</dbReference>
<feature type="region of interest" description="Disordered" evidence="1">
    <location>
        <begin position="1"/>
        <end position="33"/>
    </location>
</feature>
<feature type="region of interest" description="Disordered" evidence="1">
    <location>
        <begin position="120"/>
        <end position="149"/>
    </location>
</feature>
<dbReference type="Proteomes" id="UP001431656">
    <property type="component" value="Chromosome"/>
</dbReference>
<keyword evidence="3" id="KW-1185">Reference proteome</keyword>
<accession>A0AAN0MG60</accession>
<reference evidence="2" key="1">
    <citation type="journal article" date="2024" name="Int. J. Syst. Evol. Microbiol.">
        <title>Brooklawnia propionicigenes sp. nov., a facultatively anaerobic, propionate-producing bacterium isolated from a methanogenic reactor treating waste from cattle farms.</title>
        <authorList>
            <person name="Akita Y."/>
            <person name="Ueki A."/>
            <person name="Tonouchi A."/>
            <person name="Sugawara Y."/>
            <person name="Honma S."/>
            <person name="Kaku N."/>
            <person name="Ueki K."/>
        </authorList>
    </citation>
    <scope>NUCLEOTIDE SEQUENCE</scope>
    <source>
        <strain evidence="2">SH051</strain>
    </source>
</reference>
<gene>
    <name evidence="2" type="ORF">brsh051_13490</name>
</gene>
<dbReference type="RefSeq" id="WP_286268375.1">
    <property type="nucleotide sequence ID" value="NZ_AP028056.1"/>
</dbReference>
<evidence type="ECO:0000256" key="1">
    <source>
        <dbReference type="SAM" id="MobiDB-lite"/>
    </source>
</evidence>
<evidence type="ECO:0000313" key="2">
    <source>
        <dbReference type="EMBL" id="BEH02068.1"/>
    </source>
</evidence>
<name>A0AAN0MG60_9ACTN</name>
<proteinExistence type="predicted"/>
<sequence length="149" mass="16166">MSHDDVTADRPDASARSRRENALRREDLANAAADREAREAQELIDEFIAQAERAGIKPEPLRMHLSGGGTARTDKFGWYIKVNQTVAIGSDGGYYILTMPGGLKERLSGVALVASQPSLQVSRGGRDGESGDLSDFLTRRLRHGDGGKE</sequence>
<protein>
    <submittedName>
        <fullName evidence="2">Uncharacterized protein</fullName>
    </submittedName>
</protein>
<dbReference type="KEGG" id="broo:brsh051_13490"/>